<dbReference type="AlphaFoldDB" id="A0A4Q7V2S1"/>
<dbReference type="RefSeq" id="WP_130291913.1">
    <property type="nucleotide sequence ID" value="NZ_SHKL01000001.1"/>
</dbReference>
<dbReference type="InterPro" id="IPR021005">
    <property type="entry name" value="Znf_CGNR"/>
</dbReference>
<dbReference type="OrthoDB" id="3211108at2"/>
<proteinExistence type="predicted"/>
<gene>
    <name evidence="2" type="ORF">EV383_4744</name>
</gene>
<protein>
    <submittedName>
        <fullName evidence="2">Putative RNA-binding Zn ribbon-like protein</fullName>
    </submittedName>
</protein>
<dbReference type="InterPro" id="IPR010852">
    <property type="entry name" value="ABATE"/>
</dbReference>
<evidence type="ECO:0000259" key="1">
    <source>
        <dbReference type="Pfam" id="PF11706"/>
    </source>
</evidence>
<accession>A0A4Q7V2S1</accession>
<feature type="domain" description="Zinc finger CGNR" evidence="1">
    <location>
        <begin position="126"/>
        <end position="168"/>
    </location>
</feature>
<organism evidence="2 3">
    <name type="scientific">Pseudonocardia sediminis</name>
    <dbReference type="NCBI Taxonomy" id="1397368"/>
    <lineage>
        <taxon>Bacteria</taxon>
        <taxon>Bacillati</taxon>
        <taxon>Actinomycetota</taxon>
        <taxon>Actinomycetes</taxon>
        <taxon>Pseudonocardiales</taxon>
        <taxon>Pseudonocardiaceae</taxon>
        <taxon>Pseudonocardia</taxon>
    </lineage>
</organism>
<dbReference type="InterPro" id="IPR023286">
    <property type="entry name" value="ABATE_dom_sf"/>
</dbReference>
<dbReference type="Proteomes" id="UP000291591">
    <property type="component" value="Unassembled WGS sequence"/>
</dbReference>
<comment type="caution">
    <text evidence="2">The sequence shown here is derived from an EMBL/GenBank/DDBJ whole genome shotgun (WGS) entry which is preliminary data.</text>
</comment>
<evidence type="ECO:0000313" key="2">
    <source>
        <dbReference type="EMBL" id="RZT87818.1"/>
    </source>
</evidence>
<sequence length="176" mass="18938">MATHVPDEELLLALLNSTPVIDGHPEDRLADPAGSASYLRSAGAEIDMDLDTDEHAVLLRARELLQSVVDGAHAPAVLAPLLTGVGSTPHVTGEGIAWSLTTPDGTRTAVRAVLAWDRLARDLPGRLRPCANSDCRLYFVDRSRPGTGRWCSMAVCGNRMKARRHHIRTSGSRTDG</sequence>
<dbReference type="PANTHER" id="PTHR35525:SF3">
    <property type="entry name" value="BLL6575 PROTEIN"/>
    <property type="match status" value="1"/>
</dbReference>
<keyword evidence="3" id="KW-1185">Reference proteome</keyword>
<name>A0A4Q7V2S1_PSEST</name>
<reference evidence="2 3" key="1">
    <citation type="submission" date="2019-02" db="EMBL/GenBank/DDBJ databases">
        <title>Sequencing the genomes of 1000 actinobacteria strains.</title>
        <authorList>
            <person name="Klenk H.-P."/>
        </authorList>
    </citation>
    <scope>NUCLEOTIDE SEQUENCE [LARGE SCALE GENOMIC DNA]</scope>
    <source>
        <strain evidence="2 3">DSM 45779</strain>
    </source>
</reference>
<dbReference type="SUPFAM" id="SSF160904">
    <property type="entry name" value="Jann2411-like"/>
    <property type="match status" value="1"/>
</dbReference>
<dbReference type="Gene3D" id="1.10.3300.10">
    <property type="entry name" value="Jann2411-like domain"/>
    <property type="match status" value="1"/>
</dbReference>
<evidence type="ECO:0000313" key="3">
    <source>
        <dbReference type="Proteomes" id="UP000291591"/>
    </source>
</evidence>
<dbReference type="EMBL" id="SHKL01000001">
    <property type="protein sequence ID" value="RZT87818.1"/>
    <property type="molecule type" value="Genomic_DNA"/>
</dbReference>
<dbReference type="Pfam" id="PF11706">
    <property type="entry name" value="zf-CGNR"/>
    <property type="match status" value="1"/>
</dbReference>
<dbReference type="PANTHER" id="PTHR35525">
    <property type="entry name" value="BLL6575 PROTEIN"/>
    <property type="match status" value="1"/>
</dbReference>